<accession>A0ABR2SSS0</accession>
<evidence type="ECO:0000313" key="2">
    <source>
        <dbReference type="Proteomes" id="UP001396334"/>
    </source>
</evidence>
<proteinExistence type="predicted"/>
<gene>
    <name evidence="1" type="ORF">V6N11_068107</name>
</gene>
<organism evidence="1 2">
    <name type="scientific">Hibiscus sabdariffa</name>
    <name type="common">roselle</name>
    <dbReference type="NCBI Taxonomy" id="183260"/>
    <lineage>
        <taxon>Eukaryota</taxon>
        <taxon>Viridiplantae</taxon>
        <taxon>Streptophyta</taxon>
        <taxon>Embryophyta</taxon>
        <taxon>Tracheophyta</taxon>
        <taxon>Spermatophyta</taxon>
        <taxon>Magnoliopsida</taxon>
        <taxon>eudicotyledons</taxon>
        <taxon>Gunneridae</taxon>
        <taxon>Pentapetalae</taxon>
        <taxon>rosids</taxon>
        <taxon>malvids</taxon>
        <taxon>Malvales</taxon>
        <taxon>Malvaceae</taxon>
        <taxon>Malvoideae</taxon>
        <taxon>Hibiscus</taxon>
    </lineage>
</organism>
<comment type="caution">
    <text evidence="1">The sequence shown here is derived from an EMBL/GenBank/DDBJ whole genome shotgun (WGS) entry which is preliminary data.</text>
</comment>
<keyword evidence="2" id="KW-1185">Reference proteome</keyword>
<evidence type="ECO:0000313" key="1">
    <source>
        <dbReference type="EMBL" id="KAK9028300.1"/>
    </source>
</evidence>
<dbReference type="Proteomes" id="UP001396334">
    <property type="component" value="Unassembled WGS sequence"/>
</dbReference>
<sequence>MSLPYWTVNLRCDYGLIFNGKLPTPNITTDTTGEEVRTNSRYDILTSAKHDDIKNVDVIYSSLGKSHVATNMEDLEARQKDPQIYTFGQTHEVHSLVKGIIIGLCKFLWVCLLKPSKSNSNALLGKNNLSHPLTNSKDMVKKSVRLRKGNETRKPNATTLRDWISSLTQKLEVYDPKVDMQENNMLPVLSGDNFCPGSVDF</sequence>
<protein>
    <submittedName>
        <fullName evidence="1">Uncharacterized protein</fullName>
    </submittedName>
</protein>
<dbReference type="EMBL" id="JBBPBN010000012">
    <property type="protein sequence ID" value="KAK9028300.1"/>
    <property type="molecule type" value="Genomic_DNA"/>
</dbReference>
<name>A0ABR2SSS0_9ROSI</name>
<reference evidence="1 2" key="1">
    <citation type="journal article" date="2024" name="G3 (Bethesda)">
        <title>Genome assembly of Hibiscus sabdariffa L. provides insights into metabolisms of medicinal natural products.</title>
        <authorList>
            <person name="Kim T."/>
        </authorList>
    </citation>
    <scope>NUCLEOTIDE SEQUENCE [LARGE SCALE GENOMIC DNA]</scope>
    <source>
        <strain evidence="1">TK-2024</strain>
        <tissue evidence="1">Old leaves</tissue>
    </source>
</reference>